<evidence type="ECO:0000313" key="2">
    <source>
        <dbReference type="Proteomes" id="UP000001660"/>
    </source>
</evidence>
<name>D8P8Q1_9BACT</name>
<dbReference type="STRING" id="330214.NIDE4217"/>
<dbReference type="HOGENOM" id="CLU_064914_2_1_0"/>
<dbReference type="OrthoDB" id="1338457at2"/>
<dbReference type="KEGG" id="nde:NIDE4217"/>
<proteinExistence type="predicted"/>
<gene>
    <name evidence="1" type="ORF">NIDE4217</name>
</gene>
<dbReference type="InterPro" id="IPR005335">
    <property type="entry name" value="Terminase_ssu"/>
</dbReference>
<dbReference type="InterPro" id="IPR038713">
    <property type="entry name" value="Terminase_Gp1_N_sf"/>
</dbReference>
<dbReference type="Proteomes" id="UP000001660">
    <property type="component" value="Chromosome"/>
</dbReference>
<evidence type="ECO:0008006" key="3">
    <source>
        <dbReference type="Google" id="ProtNLM"/>
    </source>
</evidence>
<sequence length="192" mass="21552">MSTPRTKAISPPQEAFCLLIVAGHNQSDAYRKAYDCTRMKAKTINEKASRMMALGKIKARVAELIRPVIATAQMSREQWLEQIARVAMFDPRKMFDAKGYPIGILELGENEAAALAGFECYEDFAGKGEERKASGYTKKFRLVDRLRALELYGKGMAYYAERQEHTGKDGGPIKLETTLTAEEAYVRMVRGN</sequence>
<reference evidence="1 2" key="1">
    <citation type="journal article" date="2010" name="Proc. Natl. Acad. Sci. U.S.A.">
        <title>A Nitrospira metagenome illuminates the physiology and evolution of globally important nitrite-oxidizing bacteria.</title>
        <authorList>
            <person name="Lucker S."/>
            <person name="Wagner M."/>
            <person name="Maixner F."/>
            <person name="Pelletier E."/>
            <person name="Koch H."/>
            <person name="Vacherie B."/>
            <person name="Rattei T."/>
            <person name="Sinninghe Damste J."/>
            <person name="Spieck E."/>
            <person name="Le Paslier D."/>
            <person name="Daims H."/>
        </authorList>
    </citation>
    <scope>NUCLEOTIDE SEQUENCE [LARGE SCALE GENOMIC DNA]</scope>
</reference>
<evidence type="ECO:0000313" key="1">
    <source>
        <dbReference type="EMBL" id="CBK43883.1"/>
    </source>
</evidence>
<organism evidence="1 2">
    <name type="scientific">Nitrospira defluvii</name>
    <dbReference type="NCBI Taxonomy" id="330214"/>
    <lineage>
        <taxon>Bacteria</taxon>
        <taxon>Pseudomonadati</taxon>
        <taxon>Nitrospirota</taxon>
        <taxon>Nitrospiria</taxon>
        <taxon>Nitrospirales</taxon>
        <taxon>Nitrospiraceae</taxon>
        <taxon>Nitrospira</taxon>
    </lineage>
</organism>
<dbReference type="Pfam" id="PF03592">
    <property type="entry name" value="Terminase_2"/>
    <property type="match status" value="1"/>
</dbReference>
<dbReference type="AlphaFoldDB" id="D8P8Q1"/>
<dbReference type="Gene3D" id="1.10.10.1400">
    <property type="entry name" value="Terminase, small subunit, N-terminal DNA-binding domain, HTH motif"/>
    <property type="match status" value="1"/>
</dbReference>
<dbReference type="eggNOG" id="COG3728">
    <property type="taxonomic scope" value="Bacteria"/>
</dbReference>
<keyword evidence="2" id="KW-1185">Reference proteome</keyword>
<protein>
    <recommendedName>
        <fullName evidence="3">Terminase small subunit</fullName>
    </recommendedName>
</protein>
<dbReference type="GO" id="GO:0051276">
    <property type="term" value="P:chromosome organization"/>
    <property type="evidence" value="ECO:0007669"/>
    <property type="project" value="InterPro"/>
</dbReference>
<accession>D8P8Q1</accession>
<dbReference type="EMBL" id="FP929003">
    <property type="protein sequence ID" value="CBK43883.1"/>
    <property type="molecule type" value="Genomic_DNA"/>
</dbReference>